<feature type="transmembrane region" description="Helical" evidence="11">
    <location>
        <begin position="321"/>
        <end position="340"/>
    </location>
</feature>
<dbReference type="Pfam" id="PF00654">
    <property type="entry name" value="Voltage_CLC"/>
    <property type="match status" value="1"/>
</dbReference>
<feature type="transmembrane region" description="Helical" evidence="11">
    <location>
        <begin position="271"/>
        <end position="289"/>
    </location>
</feature>
<keyword evidence="3 11" id="KW-0812">Transmembrane</keyword>
<dbReference type="GO" id="GO:0034707">
    <property type="term" value="C:chloride channel complex"/>
    <property type="evidence" value="ECO:0007669"/>
    <property type="project" value="UniProtKB-KW"/>
</dbReference>
<feature type="transmembrane region" description="Helical" evidence="11">
    <location>
        <begin position="188"/>
        <end position="213"/>
    </location>
</feature>
<dbReference type="Proteomes" id="UP000823772">
    <property type="component" value="Unassembled WGS sequence"/>
</dbReference>
<dbReference type="InterPro" id="IPR001807">
    <property type="entry name" value="ClC"/>
</dbReference>
<dbReference type="GO" id="GO:0005254">
    <property type="term" value="F:chloride channel activity"/>
    <property type="evidence" value="ECO:0007669"/>
    <property type="project" value="UniProtKB-KW"/>
</dbReference>
<evidence type="ECO:0000256" key="10">
    <source>
        <dbReference type="PROSITE-ProRule" id="PRU00703"/>
    </source>
</evidence>
<feature type="transmembrane region" description="Helical" evidence="11">
    <location>
        <begin position="64"/>
        <end position="86"/>
    </location>
</feature>
<gene>
    <name evidence="13" type="ORF">IAC87_07440</name>
</gene>
<keyword evidence="7" id="KW-0869">Chloride channel</keyword>
<comment type="caution">
    <text evidence="13">The sequence shown here is derived from an EMBL/GenBank/DDBJ whole genome shotgun (WGS) entry which is preliminary data.</text>
</comment>
<dbReference type="PRINTS" id="PR00762">
    <property type="entry name" value="CLCHANNEL"/>
</dbReference>
<dbReference type="InterPro" id="IPR014743">
    <property type="entry name" value="Cl-channel_core"/>
</dbReference>
<evidence type="ECO:0000313" key="13">
    <source>
        <dbReference type="EMBL" id="MBO8482355.1"/>
    </source>
</evidence>
<dbReference type="PANTHER" id="PTHR43427:SF6">
    <property type="entry name" value="CHLORIDE CHANNEL PROTEIN CLC-E"/>
    <property type="match status" value="1"/>
</dbReference>
<feature type="transmembrane region" description="Helical" evidence="11">
    <location>
        <begin position="233"/>
        <end position="250"/>
    </location>
</feature>
<reference evidence="13" key="2">
    <citation type="journal article" date="2021" name="PeerJ">
        <title>Extensive microbial diversity within the chicken gut microbiome revealed by metagenomics and culture.</title>
        <authorList>
            <person name="Gilroy R."/>
            <person name="Ravi A."/>
            <person name="Getino M."/>
            <person name="Pursley I."/>
            <person name="Horton D.L."/>
            <person name="Alikhan N.F."/>
            <person name="Baker D."/>
            <person name="Gharbi K."/>
            <person name="Hall N."/>
            <person name="Watson M."/>
            <person name="Adriaenssens E.M."/>
            <person name="Foster-Nyarko E."/>
            <person name="Jarju S."/>
            <person name="Secka A."/>
            <person name="Antonio M."/>
            <person name="Oren A."/>
            <person name="Chaudhuri R.R."/>
            <person name="La Ragione R."/>
            <person name="Hildebrand F."/>
            <person name="Pallen M.J."/>
        </authorList>
    </citation>
    <scope>NUCLEOTIDE SEQUENCE</scope>
    <source>
        <strain evidence="13">B3-2255</strain>
    </source>
</reference>
<evidence type="ECO:0000256" key="3">
    <source>
        <dbReference type="ARBA" id="ARBA00022692"/>
    </source>
</evidence>
<sequence>MNDTSLLRILRSIPVSLRRIPEKRLLIIIALVVGVLCGLAAVVLKLMVDNLAHFVSGLSTGNWNFVYLVLPGIGMLVSFLLVRYVIKRDVGHGVTKVLLAVSKNESKIEPRQTWASLLTSAVTIGFGGSVGAEAPIVYTGAAIGSNMARLMKMSYKNMTILLGCGAAGAVAGIFKAPLAGVLFTLEILLFNISMTSILPLLLSSVSATVVSYIFLGQEPSFAAKLLPFSMGNIPFYVILGFFCGAVSLYFTRTTLSLEDRIKNISNPYKRWILCAIGLGLLIFLFPPLYGEGYSSINLLLSGSDSLLDEFSVFSYLGDSPWVLLVFVTCILFFKVFAMTFTNAGGGVGGTFGPTLFIGGIAGFVMARFANLLGFSVPEPNFVLVGMAGTMAGVMQAPLTAIFLIAEISGGYELLIPLILTSAISFAFSRSIEPYSIYTKRIAKKGELLTHDSDQAVLTLLKLSDVIENDFKCVKVEDTLGDLVKTVSESTRNIFPIVDSKGRFQGFVELGDIRSKMFDRSQYDRLHVWNFLKQAPEYVYIDDHMDTVMKKFEVTGAWNLPVIGRDRKYYGFVSKSKIFSSYRKQLQQVSHD</sequence>
<dbReference type="CDD" id="cd02205">
    <property type="entry name" value="CBS_pair_SF"/>
    <property type="match status" value="1"/>
</dbReference>
<feature type="transmembrane region" description="Helical" evidence="11">
    <location>
        <begin position="114"/>
        <end position="138"/>
    </location>
</feature>
<dbReference type="Gene3D" id="1.10.3080.10">
    <property type="entry name" value="Clc chloride channel"/>
    <property type="match status" value="1"/>
</dbReference>
<dbReference type="InterPro" id="IPR050368">
    <property type="entry name" value="ClC-type_chloride_channel"/>
</dbReference>
<organism evidence="13 14">
    <name type="scientific">Candidatus Merdivivens faecigallinarum</name>
    <dbReference type="NCBI Taxonomy" id="2840871"/>
    <lineage>
        <taxon>Bacteria</taxon>
        <taxon>Pseudomonadati</taxon>
        <taxon>Bacteroidota</taxon>
        <taxon>Bacteroidia</taxon>
        <taxon>Bacteroidales</taxon>
        <taxon>Muribaculaceae</taxon>
        <taxon>Muribaculaceae incertae sedis</taxon>
        <taxon>Candidatus Merdivivens</taxon>
    </lineage>
</organism>
<evidence type="ECO:0000256" key="4">
    <source>
        <dbReference type="ARBA" id="ARBA00022989"/>
    </source>
</evidence>
<evidence type="ECO:0000313" key="14">
    <source>
        <dbReference type="Proteomes" id="UP000823772"/>
    </source>
</evidence>
<evidence type="ECO:0000256" key="8">
    <source>
        <dbReference type="ARBA" id="ARBA00023214"/>
    </source>
</evidence>
<dbReference type="AlphaFoldDB" id="A0A9D9J149"/>
<dbReference type="PROSITE" id="PS51371">
    <property type="entry name" value="CBS"/>
    <property type="match status" value="1"/>
</dbReference>
<keyword evidence="5" id="KW-0406">Ion transport</keyword>
<protein>
    <submittedName>
        <fullName evidence="13">Chloride channel protein</fullName>
    </submittedName>
</protein>
<feature type="transmembrane region" description="Helical" evidence="11">
    <location>
        <begin position="158"/>
        <end position="176"/>
    </location>
</feature>
<keyword evidence="8" id="KW-0868">Chloride</keyword>
<dbReference type="EMBL" id="JADILY010000154">
    <property type="protein sequence ID" value="MBO8482355.1"/>
    <property type="molecule type" value="Genomic_DNA"/>
</dbReference>
<dbReference type="CDD" id="cd00400">
    <property type="entry name" value="Voltage_gated_ClC"/>
    <property type="match status" value="1"/>
</dbReference>
<keyword evidence="10" id="KW-0129">CBS domain</keyword>
<dbReference type="InterPro" id="IPR046342">
    <property type="entry name" value="CBS_dom_sf"/>
</dbReference>
<evidence type="ECO:0000256" key="2">
    <source>
        <dbReference type="ARBA" id="ARBA00022448"/>
    </source>
</evidence>
<evidence type="ECO:0000256" key="11">
    <source>
        <dbReference type="SAM" id="Phobius"/>
    </source>
</evidence>
<evidence type="ECO:0000259" key="12">
    <source>
        <dbReference type="PROSITE" id="PS51371"/>
    </source>
</evidence>
<dbReference type="InterPro" id="IPR000644">
    <property type="entry name" value="CBS_dom"/>
</dbReference>
<dbReference type="PANTHER" id="PTHR43427">
    <property type="entry name" value="CHLORIDE CHANNEL PROTEIN CLC-E"/>
    <property type="match status" value="1"/>
</dbReference>
<proteinExistence type="predicted"/>
<feature type="domain" description="CBS" evidence="12">
    <location>
        <begin position="465"/>
        <end position="524"/>
    </location>
</feature>
<feature type="transmembrane region" description="Helical" evidence="11">
    <location>
        <begin position="25"/>
        <end position="44"/>
    </location>
</feature>
<feature type="transmembrane region" description="Helical" evidence="11">
    <location>
        <begin position="347"/>
        <end position="369"/>
    </location>
</feature>
<evidence type="ECO:0000256" key="6">
    <source>
        <dbReference type="ARBA" id="ARBA00023136"/>
    </source>
</evidence>
<evidence type="ECO:0000256" key="9">
    <source>
        <dbReference type="ARBA" id="ARBA00023303"/>
    </source>
</evidence>
<keyword evidence="9" id="KW-0407">Ion channel</keyword>
<dbReference type="Pfam" id="PF00571">
    <property type="entry name" value="CBS"/>
    <property type="match status" value="1"/>
</dbReference>
<feature type="transmembrane region" description="Helical" evidence="11">
    <location>
        <begin position="411"/>
        <end position="431"/>
    </location>
</feature>
<dbReference type="SUPFAM" id="SSF81340">
    <property type="entry name" value="Clc chloride channel"/>
    <property type="match status" value="1"/>
</dbReference>
<dbReference type="SUPFAM" id="SSF54631">
    <property type="entry name" value="CBS-domain pair"/>
    <property type="match status" value="1"/>
</dbReference>
<accession>A0A9D9J149</accession>
<keyword evidence="4 11" id="KW-1133">Transmembrane helix</keyword>
<reference evidence="13" key="1">
    <citation type="submission" date="2020-10" db="EMBL/GenBank/DDBJ databases">
        <authorList>
            <person name="Gilroy R."/>
        </authorList>
    </citation>
    <scope>NUCLEOTIDE SEQUENCE</scope>
    <source>
        <strain evidence="13">B3-2255</strain>
    </source>
</reference>
<keyword evidence="6 11" id="KW-0472">Membrane</keyword>
<dbReference type="Gene3D" id="3.10.580.10">
    <property type="entry name" value="CBS-domain"/>
    <property type="match status" value="1"/>
</dbReference>
<keyword evidence="2" id="KW-0813">Transport</keyword>
<name>A0A9D9J149_9BACT</name>
<comment type="subcellular location">
    <subcellularLocation>
        <location evidence="1">Membrane</location>
        <topology evidence="1">Multi-pass membrane protein</topology>
    </subcellularLocation>
</comment>
<evidence type="ECO:0000256" key="1">
    <source>
        <dbReference type="ARBA" id="ARBA00004141"/>
    </source>
</evidence>
<evidence type="ECO:0000256" key="7">
    <source>
        <dbReference type="ARBA" id="ARBA00023173"/>
    </source>
</evidence>
<feature type="transmembrane region" description="Helical" evidence="11">
    <location>
        <begin position="381"/>
        <end position="404"/>
    </location>
</feature>
<evidence type="ECO:0000256" key="5">
    <source>
        <dbReference type="ARBA" id="ARBA00023065"/>
    </source>
</evidence>